<feature type="region of interest" description="Disordered" evidence="1">
    <location>
        <begin position="126"/>
        <end position="148"/>
    </location>
</feature>
<reference evidence="2 3" key="1">
    <citation type="submission" date="2019-01" db="EMBL/GenBank/DDBJ databases">
        <title>Genome Assembly of Collichthys lucidus.</title>
        <authorList>
            <person name="Cai M."/>
            <person name="Xiao S."/>
        </authorList>
    </citation>
    <scope>NUCLEOTIDE SEQUENCE [LARGE SCALE GENOMIC DNA]</scope>
    <source>
        <strain evidence="2">JT15FE1705JMU</strain>
        <tissue evidence="2">Muscle</tissue>
    </source>
</reference>
<evidence type="ECO:0000256" key="1">
    <source>
        <dbReference type="SAM" id="MobiDB-lite"/>
    </source>
</evidence>
<organism evidence="2 3">
    <name type="scientific">Collichthys lucidus</name>
    <name type="common">Big head croaker</name>
    <name type="synonym">Sciaena lucida</name>
    <dbReference type="NCBI Taxonomy" id="240159"/>
    <lineage>
        <taxon>Eukaryota</taxon>
        <taxon>Metazoa</taxon>
        <taxon>Chordata</taxon>
        <taxon>Craniata</taxon>
        <taxon>Vertebrata</taxon>
        <taxon>Euteleostomi</taxon>
        <taxon>Actinopterygii</taxon>
        <taxon>Neopterygii</taxon>
        <taxon>Teleostei</taxon>
        <taxon>Neoteleostei</taxon>
        <taxon>Acanthomorphata</taxon>
        <taxon>Eupercaria</taxon>
        <taxon>Sciaenidae</taxon>
        <taxon>Collichthys</taxon>
    </lineage>
</organism>
<dbReference type="EMBL" id="CM014091">
    <property type="protein sequence ID" value="TKS82651.1"/>
    <property type="molecule type" value="Genomic_DNA"/>
</dbReference>
<accession>A0A4U5V5T3</accession>
<sequence>MWPSSHLTISVPCLPLPGPPSPHGTGDELRRNPQCVSAVGAPIVRGPAAEEKGPLVVNNSAVHSDHNGGTSHCFEHLFRCKAQPPLGAYRPCRHNHRNATIGSQKLALIYTEPRDGLRLSVHQSGSVSCLDRNRGGPGPKLSTQTGRT</sequence>
<evidence type="ECO:0000313" key="3">
    <source>
        <dbReference type="Proteomes" id="UP000298787"/>
    </source>
</evidence>
<name>A0A4U5V5T3_COLLU</name>
<dbReference type="AlphaFoldDB" id="A0A4U5V5T3"/>
<proteinExistence type="predicted"/>
<dbReference type="Proteomes" id="UP000298787">
    <property type="component" value="Chromosome 14"/>
</dbReference>
<evidence type="ECO:0000313" key="2">
    <source>
        <dbReference type="EMBL" id="TKS82651.1"/>
    </source>
</evidence>
<gene>
    <name evidence="2" type="ORF">D9C73_016760</name>
</gene>
<keyword evidence="3" id="KW-1185">Reference proteome</keyword>
<protein>
    <submittedName>
        <fullName evidence="2">Uncharacterized protein</fullName>
    </submittedName>
</protein>